<dbReference type="PANTHER" id="PTHR23135:SF18">
    <property type="entry name" value="CYANOPHYCIN SYNTHETASE"/>
    <property type="match status" value="1"/>
</dbReference>
<dbReference type="EC" id="6.3.2.30" evidence="4"/>
<evidence type="ECO:0000256" key="3">
    <source>
        <dbReference type="ARBA" id="ARBA00011738"/>
    </source>
</evidence>
<dbReference type="InterPro" id="IPR004101">
    <property type="entry name" value="Mur_ligase_C"/>
</dbReference>
<evidence type="ECO:0000313" key="17">
    <source>
        <dbReference type="Proteomes" id="UP000317893"/>
    </source>
</evidence>
<name>A0A542E4I2_9MICO</name>
<comment type="subunit">
    <text evidence="3">Homodimer.</text>
</comment>
<dbReference type="Gene3D" id="3.40.1190.10">
    <property type="entry name" value="Mur-like, catalytic domain"/>
    <property type="match status" value="1"/>
</dbReference>
<dbReference type="Gene3D" id="3.90.190.20">
    <property type="entry name" value="Mur ligase, C-terminal domain"/>
    <property type="match status" value="1"/>
</dbReference>
<feature type="region of interest" description="Disordered" evidence="14">
    <location>
        <begin position="910"/>
        <end position="990"/>
    </location>
</feature>
<dbReference type="Proteomes" id="UP000317893">
    <property type="component" value="Unassembled WGS sequence"/>
</dbReference>
<dbReference type="Pfam" id="PF18921">
    <property type="entry name" value="Cyanophycin_syn"/>
    <property type="match status" value="1"/>
</dbReference>
<evidence type="ECO:0000256" key="13">
    <source>
        <dbReference type="PROSITE-ProRule" id="PRU00409"/>
    </source>
</evidence>
<dbReference type="InterPro" id="IPR011761">
    <property type="entry name" value="ATP-grasp"/>
</dbReference>
<evidence type="ECO:0000259" key="15">
    <source>
        <dbReference type="PROSITE" id="PS50975"/>
    </source>
</evidence>
<dbReference type="SUPFAM" id="SSF56059">
    <property type="entry name" value="Glutathione synthetase ATP-binding domain-like"/>
    <property type="match status" value="1"/>
</dbReference>
<evidence type="ECO:0000256" key="14">
    <source>
        <dbReference type="SAM" id="MobiDB-lite"/>
    </source>
</evidence>
<dbReference type="RefSeq" id="WP_141849459.1">
    <property type="nucleotide sequence ID" value="NZ_BAAAPR010000022.1"/>
</dbReference>
<evidence type="ECO:0000256" key="4">
    <source>
        <dbReference type="ARBA" id="ARBA00012968"/>
    </source>
</evidence>
<dbReference type="NCBIfam" id="NF010623">
    <property type="entry name" value="PRK14016.1"/>
    <property type="match status" value="1"/>
</dbReference>
<evidence type="ECO:0000256" key="12">
    <source>
        <dbReference type="ARBA" id="ARBA00048425"/>
    </source>
</evidence>
<keyword evidence="8 13" id="KW-0547">Nucleotide-binding</keyword>
<accession>A0A542E4I2</accession>
<evidence type="ECO:0000256" key="1">
    <source>
        <dbReference type="ARBA" id="ARBA00003184"/>
    </source>
</evidence>
<evidence type="ECO:0000313" key="16">
    <source>
        <dbReference type="EMBL" id="TQJ10199.1"/>
    </source>
</evidence>
<dbReference type="GO" id="GO:0005524">
    <property type="term" value="F:ATP binding"/>
    <property type="evidence" value="ECO:0007669"/>
    <property type="project" value="UniProtKB-UniRule"/>
</dbReference>
<dbReference type="Gene3D" id="3.30.1490.20">
    <property type="entry name" value="ATP-grasp fold, A domain"/>
    <property type="match status" value="1"/>
</dbReference>
<feature type="domain" description="ATP-grasp" evidence="15">
    <location>
        <begin position="236"/>
        <end position="491"/>
    </location>
</feature>
<comment type="catalytic activity">
    <reaction evidence="11">
        <text>[L-4-(L-arginin-2-N-yl)aspartate](n)-L-aspartate + L-arginine + ATP = [L-4-(L-arginin-2-N-yl)aspartate](n+1) + ADP + phosphate + H(+)</text>
        <dbReference type="Rhea" id="RHEA:23888"/>
        <dbReference type="Rhea" id="RHEA-COMP:13732"/>
        <dbReference type="Rhea" id="RHEA-COMP:13733"/>
        <dbReference type="ChEBI" id="CHEBI:15378"/>
        <dbReference type="ChEBI" id="CHEBI:30616"/>
        <dbReference type="ChEBI" id="CHEBI:32682"/>
        <dbReference type="ChEBI" id="CHEBI:43474"/>
        <dbReference type="ChEBI" id="CHEBI:137986"/>
        <dbReference type="ChEBI" id="CHEBI:137990"/>
        <dbReference type="ChEBI" id="CHEBI:456216"/>
        <dbReference type="EC" id="6.3.2.30"/>
    </reaction>
</comment>
<dbReference type="Pfam" id="PF02875">
    <property type="entry name" value="Mur_ligase_C"/>
    <property type="match status" value="1"/>
</dbReference>
<evidence type="ECO:0000256" key="7">
    <source>
        <dbReference type="ARBA" id="ARBA00022598"/>
    </source>
</evidence>
<evidence type="ECO:0000256" key="9">
    <source>
        <dbReference type="ARBA" id="ARBA00022840"/>
    </source>
</evidence>
<comment type="caution">
    <text evidence="16">The sequence shown here is derived from an EMBL/GenBank/DDBJ whole genome shotgun (WGS) entry which is preliminary data.</text>
</comment>
<dbReference type="SUPFAM" id="SSF53623">
    <property type="entry name" value="MurD-like peptide ligases, catalytic domain"/>
    <property type="match status" value="1"/>
</dbReference>
<evidence type="ECO:0000256" key="2">
    <source>
        <dbReference type="ARBA" id="ARBA00009060"/>
    </source>
</evidence>
<dbReference type="GO" id="GO:0071160">
    <property type="term" value="F:cyanophycin synthetase activity (L-aspartate-adding)"/>
    <property type="evidence" value="ECO:0007669"/>
    <property type="project" value="UniProtKB-EC"/>
</dbReference>
<organism evidence="16 17">
    <name type="scientific">Lapillicoccus jejuensis</name>
    <dbReference type="NCBI Taxonomy" id="402171"/>
    <lineage>
        <taxon>Bacteria</taxon>
        <taxon>Bacillati</taxon>
        <taxon>Actinomycetota</taxon>
        <taxon>Actinomycetes</taxon>
        <taxon>Micrococcales</taxon>
        <taxon>Intrasporangiaceae</taxon>
        <taxon>Lapillicoccus</taxon>
    </lineage>
</organism>
<sequence>MAAQRPTPTGPAAPDLRVVESRVYRGPNLWSYDRAIHLVVDLGVLEGYPSDTLPGFTDGLLEALPGLRRHGCSRGHAGGFVERLEEGTWLGHVAEHIALQLQSEAGHDQRRGKTRAVRGRPGHYNVIYGYTDETVGLAAGRLAVRLVNHLVQPQDDFVFGEALDDFLRLAQRTAFGPSTAAIIEEAASRDIPWIRLNSASLVQLGQGVHQQRIRATMTSQTSSLAVDIASDKDLTGTLLASAGLPVPRQETVRTMAGAVEAARKIGFPVVVKPLDGNHGRGVCLDLQSVEDVERAYDVAKAESRRGTLIVESFVTGRDYRCLIVGGHMVAIAERVPAHVVGDGEHTVAELVEQTNADPRRGVGHEKVLTKIKVDAAAEEVLADQGHSLTSVPAAGEMVKLALTGNMSTGGISIDRTFDAHPDNVEIAEEAARVVGLDVAGIDFIAPDIASPVRETGGAICEVNAAPGFRMHTHPTVGVPQFVAKPVVDLLFPPGAPSRVPIVAVTGTNGKTTTSRMIAHIFKGLGRKVGMTSTDGVVIDERLVIKADASGPKSARMVLQNPRVDFAVMEVARGGIIREGLGYDRNDVAVVTNVAADHLGLRGVDTLEQLAEVKAVIVEAVPRHGFAVLNADDPLVREMRRRCRGDVVWFSLEAPGSEPREFIEKACRRGGRAVVLEPTDRGEMIVIRHGRRSMQLAWTHLLPSTFGGTARFNVANALAATGAAFAAGAPLHDIRQGLRTFTTNYYLSPGRMNQVQVGGVEVFIDYCHNAAGMRALGGFVDAYAEQQQGRTEQRMSRIGMIGAAGDRRDDDLRELGEVAAQHFDVVVVREDERLRGRPAGESATLIAEGVRSAMASGARCRQVEVVLDELTAVAHVMARANAGDLVMLCVDQHATVLGELETRTSWAQAGSHAGDLVGDPDLDPTELSQTATAEGTEAEEEAIGSSASAEDGAEAPSADGADAVQVVDEPLPSDDKKARRAAEPDRAPGVV</sequence>
<dbReference type="Pfam" id="PF08245">
    <property type="entry name" value="Mur_ligase_M"/>
    <property type="match status" value="1"/>
</dbReference>
<dbReference type="NCBIfam" id="TIGR02068">
    <property type="entry name" value="cya_phycin_syn"/>
    <property type="match status" value="1"/>
</dbReference>
<dbReference type="SUPFAM" id="SSF53244">
    <property type="entry name" value="MurD-like peptide ligases, peptide-binding domain"/>
    <property type="match status" value="1"/>
</dbReference>
<comment type="similarity">
    <text evidence="2">In the C-terminal section; belongs to the MurCDEF family.</text>
</comment>
<dbReference type="GO" id="GO:0071161">
    <property type="term" value="F:cyanophycin synthetase activity (L-arginine-adding)"/>
    <property type="evidence" value="ECO:0007669"/>
    <property type="project" value="UniProtKB-EC"/>
</dbReference>
<dbReference type="InterPro" id="IPR013221">
    <property type="entry name" value="Mur_ligase_cen"/>
</dbReference>
<dbReference type="InterPro" id="IPR044019">
    <property type="entry name" value="Cyanophycin_syn_N"/>
</dbReference>
<evidence type="ECO:0000256" key="5">
    <source>
        <dbReference type="ARBA" id="ARBA00013005"/>
    </source>
</evidence>
<dbReference type="InterPro" id="IPR036615">
    <property type="entry name" value="Mur_ligase_C_dom_sf"/>
</dbReference>
<keyword evidence="17" id="KW-1185">Reference proteome</keyword>
<dbReference type="Gene3D" id="3.30.470.20">
    <property type="entry name" value="ATP-grasp fold, B domain"/>
    <property type="match status" value="1"/>
</dbReference>
<dbReference type="AlphaFoldDB" id="A0A542E4I2"/>
<keyword evidence="7" id="KW-0436">Ligase</keyword>
<reference evidence="16 17" key="1">
    <citation type="submission" date="2019-06" db="EMBL/GenBank/DDBJ databases">
        <title>Sequencing the genomes of 1000 actinobacteria strains.</title>
        <authorList>
            <person name="Klenk H.-P."/>
        </authorList>
    </citation>
    <scope>NUCLEOTIDE SEQUENCE [LARGE SCALE GENOMIC DNA]</scope>
    <source>
        <strain evidence="16 17">DSM 18607</strain>
    </source>
</reference>
<dbReference type="PROSITE" id="PS50975">
    <property type="entry name" value="ATP_GRASP"/>
    <property type="match status" value="1"/>
</dbReference>
<dbReference type="GO" id="GO:0046872">
    <property type="term" value="F:metal ion binding"/>
    <property type="evidence" value="ECO:0007669"/>
    <property type="project" value="InterPro"/>
</dbReference>
<gene>
    <name evidence="16" type="ORF">FB458_3318</name>
</gene>
<evidence type="ECO:0000256" key="10">
    <source>
        <dbReference type="ARBA" id="ARBA00031353"/>
    </source>
</evidence>
<dbReference type="PANTHER" id="PTHR23135">
    <property type="entry name" value="MUR LIGASE FAMILY MEMBER"/>
    <property type="match status" value="1"/>
</dbReference>
<dbReference type="OrthoDB" id="9803907at2"/>
<evidence type="ECO:0000256" key="11">
    <source>
        <dbReference type="ARBA" id="ARBA00048094"/>
    </source>
</evidence>
<dbReference type="InterPro" id="IPR011810">
    <property type="entry name" value="Cya_phycin_syn"/>
</dbReference>
<dbReference type="CDD" id="cd01983">
    <property type="entry name" value="SIMIBI"/>
    <property type="match status" value="1"/>
</dbReference>
<feature type="compositionally biased region" description="Basic and acidic residues" evidence="14">
    <location>
        <begin position="972"/>
        <end position="990"/>
    </location>
</feature>
<evidence type="ECO:0000256" key="6">
    <source>
        <dbReference type="ARBA" id="ARBA00022036"/>
    </source>
</evidence>
<proteinExistence type="inferred from homology"/>
<comment type="function">
    <text evidence="1">Catalyzes the ATP-dependent polymerization of arginine and aspartate to multi-L-arginyl-poly-L-aspartic acid (cyanophycin; a water-insoluble reserve polymer).</text>
</comment>
<dbReference type="InterPro" id="IPR013815">
    <property type="entry name" value="ATP_grasp_subdomain_1"/>
</dbReference>
<feature type="compositionally biased region" description="Low complexity" evidence="14">
    <location>
        <begin position="942"/>
        <end position="962"/>
    </location>
</feature>
<keyword evidence="9 13" id="KW-0067">ATP-binding</keyword>
<dbReference type="Pfam" id="PF13549">
    <property type="entry name" value="ATP-grasp_5"/>
    <property type="match status" value="1"/>
</dbReference>
<dbReference type="InterPro" id="IPR036565">
    <property type="entry name" value="Mur-like_cat_sf"/>
</dbReference>
<protein>
    <recommendedName>
        <fullName evidence="6">Cyanophycin synthetase</fullName>
        <ecNumber evidence="5">6.3.2.29</ecNumber>
        <ecNumber evidence="4">6.3.2.30</ecNumber>
    </recommendedName>
    <alternativeName>
        <fullName evidence="10">Cyanophycin synthase</fullName>
    </alternativeName>
</protein>
<dbReference type="EMBL" id="VFMN01000001">
    <property type="protein sequence ID" value="TQJ10199.1"/>
    <property type="molecule type" value="Genomic_DNA"/>
</dbReference>
<comment type="catalytic activity">
    <reaction evidence="12">
        <text>[L-4-(L-arginin-2-N-yl)aspartate](n) + L-aspartate + ATP = [L-4-(L-arginin-2-N-yl)aspartate](n)-L-aspartate + ADP + phosphate + H(+)</text>
        <dbReference type="Rhea" id="RHEA:13277"/>
        <dbReference type="Rhea" id="RHEA-COMP:13728"/>
        <dbReference type="Rhea" id="RHEA-COMP:13733"/>
        <dbReference type="ChEBI" id="CHEBI:15378"/>
        <dbReference type="ChEBI" id="CHEBI:29991"/>
        <dbReference type="ChEBI" id="CHEBI:30616"/>
        <dbReference type="ChEBI" id="CHEBI:43474"/>
        <dbReference type="ChEBI" id="CHEBI:137986"/>
        <dbReference type="ChEBI" id="CHEBI:137990"/>
        <dbReference type="ChEBI" id="CHEBI:456216"/>
        <dbReference type="EC" id="6.3.2.29"/>
    </reaction>
</comment>
<dbReference type="EC" id="6.3.2.29" evidence="5"/>
<evidence type="ECO:0000256" key="8">
    <source>
        <dbReference type="ARBA" id="ARBA00022741"/>
    </source>
</evidence>